<keyword evidence="8" id="KW-1185">Reference proteome</keyword>
<evidence type="ECO:0000256" key="4">
    <source>
        <dbReference type="ARBA" id="ARBA00022786"/>
    </source>
</evidence>
<name>A0A915ENF3_9BILA</name>
<feature type="region of interest" description="Disordered" evidence="6">
    <location>
        <begin position="38"/>
        <end position="73"/>
    </location>
</feature>
<dbReference type="WBParaSite" id="jg8102">
    <property type="protein sequence ID" value="jg8102"/>
    <property type="gene ID" value="jg8102"/>
</dbReference>
<proteinExistence type="predicted"/>
<dbReference type="AlphaFoldDB" id="A0A915ENF3"/>
<dbReference type="Pfam" id="PF00179">
    <property type="entry name" value="UQ_con"/>
    <property type="match status" value="1"/>
</dbReference>
<dbReference type="EC" id="2.3.2.23" evidence="1"/>
<keyword evidence="5" id="KW-0067">ATP-binding</keyword>
<dbReference type="SUPFAM" id="SSF54495">
    <property type="entry name" value="UBC-like"/>
    <property type="match status" value="1"/>
</dbReference>
<dbReference type="Proteomes" id="UP000887574">
    <property type="component" value="Unplaced"/>
</dbReference>
<organism evidence="8 9">
    <name type="scientific">Ditylenchus dipsaci</name>
    <dbReference type="NCBI Taxonomy" id="166011"/>
    <lineage>
        <taxon>Eukaryota</taxon>
        <taxon>Metazoa</taxon>
        <taxon>Ecdysozoa</taxon>
        <taxon>Nematoda</taxon>
        <taxon>Chromadorea</taxon>
        <taxon>Rhabditida</taxon>
        <taxon>Tylenchina</taxon>
        <taxon>Tylenchomorpha</taxon>
        <taxon>Sphaerularioidea</taxon>
        <taxon>Anguinidae</taxon>
        <taxon>Anguininae</taxon>
        <taxon>Ditylenchus</taxon>
    </lineage>
</organism>
<evidence type="ECO:0000256" key="3">
    <source>
        <dbReference type="ARBA" id="ARBA00022741"/>
    </source>
</evidence>
<dbReference type="SMART" id="SM00212">
    <property type="entry name" value="UBCc"/>
    <property type="match status" value="1"/>
</dbReference>
<dbReference type="PROSITE" id="PS50127">
    <property type="entry name" value="UBC_2"/>
    <property type="match status" value="1"/>
</dbReference>
<accession>A0A915ENF3</accession>
<evidence type="ECO:0000313" key="9">
    <source>
        <dbReference type="WBParaSite" id="jg8102"/>
    </source>
</evidence>
<protein>
    <recommendedName>
        <fullName evidence="1">E2 ubiquitin-conjugating enzyme</fullName>
        <ecNumber evidence="1">2.3.2.23</ecNumber>
    </recommendedName>
</protein>
<reference evidence="9" key="1">
    <citation type="submission" date="2022-11" db="UniProtKB">
        <authorList>
            <consortium name="WormBaseParasite"/>
        </authorList>
    </citation>
    <scope>IDENTIFICATION</scope>
</reference>
<evidence type="ECO:0000313" key="8">
    <source>
        <dbReference type="Proteomes" id="UP000887574"/>
    </source>
</evidence>
<sequence>MSDNSQGRSGSAINITRPTRSPILTRNATMSTTVLSSNANVRNGQNGSNGTSSLTMNRRNRTYPPAPSGTISSNEAAITSESTSFYGSSDEATNLMTVAPFATLPQSIANRRLQAELKQLVEYPLAKCQASPREENILQWTAVIEGPEGSVYERGTFFVELVFTENYPFVAPKVIFLTRIYHCNINSQGKVCMDPISSGWKSTMTISTILQSLISLLYACNPKDALVPSIAEQYLKQPEEYDKMARIWTKRYAQ</sequence>
<feature type="compositionally biased region" description="Polar residues" evidence="6">
    <location>
        <begin position="38"/>
        <end position="57"/>
    </location>
</feature>
<dbReference type="PANTHER" id="PTHR24068">
    <property type="entry name" value="UBIQUITIN-CONJUGATING ENZYME E2"/>
    <property type="match status" value="1"/>
</dbReference>
<feature type="domain" description="UBC core" evidence="7">
    <location>
        <begin position="108"/>
        <end position="254"/>
    </location>
</feature>
<evidence type="ECO:0000256" key="2">
    <source>
        <dbReference type="ARBA" id="ARBA00022679"/>
    </source>
</evidence>
<dbReference type="InterPro" id="IPR016135">
    <property type="entry name" value="UBQ-conjugating_enzyme/RWD"/>
</dbReference>
<keyword evidence="3" id="KW-0547">Nucleotide-binding</keyword>
<keyword evidence="4" id="KW-0833">Ubl conjugation pathway</keyword>
<dbReference type="InterPro" id="IPR000608">
    <property type="entry name" value="UBC"/>
</dbReference>
<evidence type="ECO:0000256" key="1">
    <source>
        <dbReference type="ARBA" id="ARBA00012486"/>
    </source>
</evidence>
<feature type="region of interest" description="Disordered" evidence="6">
    <location>
        <begin position="1"/>
        <end position="22"/>
    </location>
</feature>
<dbReference type="FunFam" id="3.10.110.10:FF:000060">
    <property type="entry name" value="Ubiquitin conjugating enzyme (UbcB)"/>
    <property type="match status" value="1"/>
</dbReference>
<evidence type="ECO:0000256" key="5">
    <source>
        <dbReference type="ARBA" id="ARBA00022840"/>
    </source>
</evidence>
<dbReference type="GO" id="GO:0061631">
    <property type="term" value="F:ubiquitin conjugating enzyme activity"/>
    <property type="evidence" value="ECO:0007669"/>
    <property type="project" value="UniProtKB-EC"/>
</dbReference>
<evidence type="ECO:0000256" key="6">
    <source>
        <dbReference type="SAM" id="MobiDB-lite"/>
    </source>
</evidence>
<evidence type="ECO:0000259" key="7">
    <source>
        <dbReference type="PROSITE" id="PS50127"/>
    </source>
</evidence>
<dbReference type="Gene3D" id="3.10.110.10">
    <property type="entry name" value="Ubiquitin Conjugating Enzyme"/>
    <property type="match status" value="1"/>
</dbReference>
<keyword evidence="2" id="KW-0808">Transferase</keyword>
<dbReference type="GO" id="GO:0005524">
    <property type="term" value="F:ATP binding"/>
    <property type="evidence" value="ECO:0007669"/>
    <property type="project" value="UniProtKB-KW"/>
</dbReference>